<evidence type="ECO:0000256" key="8">
    <source>
        <dbReference type="ARBA" id="ARBA00023136"/>
    </source>
</evidence>
<dbReference type="PROSITE" id="PS00667">
    <property type="entry name" value="COMPLEX1_ND1_1"/>
    <property type="match status" value="1"/>
</dbReference>
<dbReference type="GO" id="GO:0009060">
    <property type="term" value="P:aerobic respiration"/>
    <property type="evidence" value="ECO:0007669"/>
    <property type="project" value="TreeGrafter"/>
</dbReference>
<evidence type="ECO:0000256" key="11">
    <source>
        <dbReference type="SAM" id="Phobius"/>
    </source>
</evidence>
<keyword evidence="12" id="KW-0560">Oxidoreductase</keyword>
<feature type="transmembrane region" description="Helical" evidence="11">
    <location>
        <begin position="107"/>
        <end position="127"/>
    </location>
</feature>
<evidence type="ECO:0000256" key="2">
    <source>
        <dbReference type="ARBA" id="ARBA00010535"/>
    </source>
</evidence>
<dbReference type="PANTHER" id="PTHR11432:SF3">
    <property type="entry name" value="NADH-UBIQUINONE OXIDOREDUCTASE CHAIN 1"/>
    <property type="match status" value="1"/>
</dbReference>
<dbReference type="EMBL" id="HM600784">
    <property type="protein sequence ID" value="ADK97604.1"/>
    <property type="molecule type" value="Genomic_DNA"/>
</dbReference>
<keyword evidence="4" id="KW-0813">Transport</keyword>
<keyword evidence="10 12" id="KW-0496">Mitochondrion</keyword>
<feature type="transmembrane region" description="Helical" evidence="11">
    <location>
        <begin position="236"/>
        <end position="263"/>
    </location>
</feature>
<keyword evidence="5 9" id="KW-0812">Transmembrane</keyword>
<reference evidence="12" key="1">
    <citation type="journal article" date="2010" name="Genome Biol. Evol.">
        <title>Ecdysozoan mitogenomics: evidence for a common origin of the legged invertebrates, the Panarthropoda.</title>
        <authorList>
            <person name="Rota-Stabelli O."/>
            <person name="Kayal E."/>
            <person name="Gleeson D."/>
            <person name="Daub J."/>
            <person name="Boore J.L."/>
            <person name="Telford M.J."/>
            <person name="Pisani D."/>
            <person name="Blaxter M."/>
            <person name="Lavrov D.V."/>
        </authorList>
    </citation>
    <scope>NUCLEOTIDE SEQUENCE</scope>
</reference>
<comment type="similarity">
    <text evidence="2 9">Belongs to the complex I subunit 1 family.</text>
</comment>
<evidence type="ECO:0000256" key="6">
    <source>
        <dbReference type="ARBA" id="ARBA00022989"/>
    </source>
</evidence>
<dbReference type="GO" id="GO:0008137">
    <property type="term" value="F:NADH dehydrogenase (ubiquinone) activity"/>
    <property type="evidence" value="ECO:0007669"/>
    <property type="project" value="UniProtKB-EC"/>
</dbReference>
<sequence length="300" mass="34848">MFYVIDIMFFFVQSILLVLISVAFLTLLERKVLSYSQSRKGPNKLGVAGILQPFADALKLFSKEEIFIVTYNLIYFSLSPFFSFFVALLFWVILISYSGFLDFKYSFIYFILLLSVGIYGMIFSGWASNSKYALLGALRALAQTISYEIPLVFFVFLMGFLVYSLDFCVLIKMSGRLLVFFFSFQLFLMCFICCLAETNRAPLDLAEGESELVSGFNVEYGGLKFSLIFMAEYANIIWFSFFMSFVFFGKIYFLLVSVGLFLLARSSYPRVRYDILMSLMWKNFLFLILMYWGMFIFFLV</sequence>
<keyword evidence="7 10" id="KW-0830">Ubiquinone</keyword>
<protein>
    <recommendedName>
        <fullName evidence="3 10">NADH-ubiquinone oxidoreductase chain 1</fullName>
        <ecNumber evidence="10">7.1.1.2</ecNumber>
    </recommendedName>
</protein>
<evidence type="ECO:0000256" key="3">
    <source>
        <dbReference type="ARBA" id="ARBA00021009"/>
    </source>
</evidence>
<comment type="subcellular location">
    <subcellularLocation>
        <location evidence="1">Membrane</location>
        <topology evidence="1">Multi-pass membrane protein</topology>
    </subcellularLocation>
    <subcellularLocation>
        <location evidence="9">Mitochondrion inner membrane</location>
        <topology evidence="9">Multi-pass membrane protein</topology>
    </subcellularLocation>
</comment>
<dbReference type="GO" id="GO:0003954">
    <property type="term" value="F:NADH dehydrogenase activity"/>
    <property type="evidence" value="ECO:0007669"/>
    <property type="project" value="TreeGrafter"/>
</dbReference>
<dbReference type="InterPro" id="IPR001694">
    <property type="entry name" value="NADH_UbQ_OxRdtase_su1/FPO"/>
</dbReference>
<evidence type="ECO:0000256" key="4">
    <source>
        <dbReference type="ARBA" id="ARBA00022448"/>
    </source>
</evidence>
<feature type="transmembrane region" description="Helical" evidence="11">
    <location>
        <begin position="73"/>
        <end position="95"/>
    </location>
</feature>
<accession>F8RJC2</accession>
<dbReference type="PANTHER" id="PTHR11432">
    <property type="entry name" value="NADH DEHYDROGENASE SUBUNIT 1"/>
    <property type="match status" value="1"/>
</dbReference>
<dbReference type="AlphaFoldDB" id="F8RJC2"/>
<evidence type="ECO:0000256" key="1">
    <source>
        <dbReference type="ARBA" id="ARBA00004141"/>
    </source>
</evidence>
<feature type="transmembrane region" description="Helical" evidence="11">
    <location>
        <begin position="275"/>
        <end position="299"/>
    </location>
</feature>
<keyword evidence="9" id="KW-0520">NAD</keyword>
<dbReference type="Pfam" id="PF00146">
    <property type="entry name" value="NADHdh"/>
    <property type="match status" value="1"/>
</dbReference>
<keyword evidence="6 11" id="KW-1133">Transmembrane helix</keyword>
<proteinExistence type="inferred from homology"/>
<evidence type="ECO:0000256" key="7">
    <source>
        <dbReference type="ARBA" id="ARBA00023075"/>
    </source>
</evidence>
<geneLocation type="mitochondrion" evidence="12"/>
<feature type="transmembrane region" description="Helical" evidence="11">
    <location>
        <begin position="147"/>
        <end position="165"/>
    </location>
</feature>
<comment type="catalytic activity">
    <reaction evidence="10">
        <text>a ubiquinone + NADH + 5 H(+)(in) = a ubiquinol + NAD(+) + 4 H(+)(out)</text>
        <dbReference type="Rhea" id="RHEA:29091"/>
        <dbReference type="Rhea" id="RHEA-COMP:9565"/>
        <dbReference type="Rhea" id="RHEA-COMP:9566"/>
        <dbReference type="ChEBI" id="CHEBI:15378"/>
        <dbReference type="ChEBI" id="CHEBI:16389"/>
        <dbReference type="ChEBI" id="CHEBI:17976"/>
        <dbReference type="ChEBI" id="CHEBI:57540"/>
        <dbReference type="ChEBI" id="CHEBI:57945"/>
        <dbReference type="EC" id="7.1.1.2"/>
    </reaction>
</comment>
<evidence type="ECO:0000313" key="12">
    <source>
        <dbReference type="EMBL" id="ADK97604.1"/>
    </source>
</evidence>
<evidence type="ECO:0000256" key="9">
    <source>
        <dbReference type="RuleBase" id="RU000471"/>
    </source>
</evidence>
<feature type="transmembrane region" description="Helical" evidence="11">
    <location>
        <begin position="7"/>
        <end position="28"/>
    </location>
</feature>
<dbReference type="EC" id="7.1.1.2" evidence="10"/>
<organism evidence="12">
    <name type="scientific">Thulinius sp. DVL-2010</name>
    <dbReference type="NCBI Taxonomy" id="867920"/>
    <lineage>
        <taxon>Eukaryota</taxon>
        <taxon>Metazoa</taxon>
        <taxon>Ecdysozoa</taxon>
        <taxon>Tardigrada</taxon>
        <taxon>Eutardigrada</taxon>
        <taxon>Parachela</taxon>
        <taxon>Isohypsibioidea</taxon>
        <taxon>Doryphoribiidae</taxon>
        <taxon>Thulinius</taxon>
    </lineage>
</organism>
<dbReference type="InterPro" id="IPR018086">
    <property type="entry name" value="NADH_UbQ_OxRdtase_su1_CS"/>
</dbReference>
<keyword evidence="8 11" id="KW-0472">Membrane</keyword>
<evidence type="ECO:0000256" key="5">
    <source>
        <dbReference type="ARBA" id="ARBA00022692"/>
    </source>
</evidence>
<evidence type="ECO:0000256" key="10">
    <source>
        <dbReference type="RuleBase" id="RU000473"/>
    </source>
</evidence>
<feature type="transmembrane region" description="Helical" evidence="11">
    <location>
        <begin position="177"/>
        <end position="198"/>
    </location>
</feature>
<dbReference type="GO" id="GO:0005743">
    <property type="term" value="C:mitochondrial inner membrane"/>
    <property type="evidence" value="ECO:0007669"/>
    <property type="project" value="UniProtKB-SubCell"/>
</dbReference>
<gene>
    <name evidence="12" type="primary">nad1</name>
</gene>
<name>F8RJC2_9BILA</name>